<sequence>MRKQKFLFLLFFLHTNCAIDENILLPPLVENLENIKVCEEFQNSYIFTSINIEDPFYSEDLKDLIGNEIRYSLNQFFVKKCKKSKSKETYNVTIVYERFRFIRKPVIFFFLYIFFPFIEHTPWKSTDYHYMTNGRMIIEKKGKTIIREIKSVGYINANMFERNMPREKNVYSQIRNILTNAIIDELINL</sequence>
<dbReference type="RefSeq" id="WP_015681679.1">
    <property type="nucleotide sequence ID" value="NZ_AOGZ02000014.1"/>
</dbReference>
<accession>R9A2K6</accession>
<organism evidence="1 2">
    <name type="scientific">Leptospira wolbachii serovar Codice str. CDC</name>
    <dbReference type="NCBI Taxonomy" id="1218599"/>
    <lineage>
        <taxon>Bacteria</taxon>
        <taxon>Pseudomonadati</taxon>
        <taxon>Spirochaetota</taxon>
        <taxon>Spirochaetia</taxon>
        <taxon>Leptospirales</taxon>
        <taxon>Leptospiraceae</taxon>
        <taxon>Leptospira</taxon>
    </lineage>
</organism>
<reference evidence="1" key="1">
    <citation type="submission" date="2013-04" db="EMBL/GenBank/DDBJ databases">
        <authorList>
            <person name="Harkins D.M."/>
            <person name="Durkin A.S."/>
            <person name="Brinkac L.M."/>
            <person name="Haft D.H."/>
            <person name="Selengut J.D."/>
            <person name="Sanka R."/>
            <person name="DePew J."/>
            <person name="Purushe J."/>
            <person name="Galloway R.L."/>
            <person name="Vinetz J.M."/>
            <person name="Sutton G.G."/>
            <person name="Nierman W.C."/>
            <person name="Fouts D.E."/>
        </authorList>
    </citation>
    <scope>NUCLEOTIDE SEQUENCE [LARGE SCALE GENOMIC DNA]</scope>
    <source>
        <strain evidence="1">CDC</strain>
    </source>
</reference>
<evidence type="ECO:0000313" key="1">
    <source>
        <dbReference type="EMBL" id="EOQ96332.1"/>
    </source>
</evidence>
<dbReference type="Proteomes" id="UP000013984">
    <property type="component" value="Unassembled WGS sequence"/>
</dbReference>
<proteinExistence type="predicted"/>
<keyword evidence="2" id="KW-1185">Reference proteome</keyword>
<name>R9A2K6_9LEPT</name>
<dbReference type="EMBL" id="AOGZ02000014">
    <property type="protein sequence ID" value="EOQ96332.1"/>
    <property type="molecule type" value="Genomic_DNA"/>
</dbReference>
<dbReference type="STRING" id="1218599.LEP1GSC195_1771"/>
<gene>
    <name evidence="1" type="ORF">LEP1GSC195_1771</name>
</gene>
<comment type="caution">
    <text evidence="1">The sequence shown here is derived from an EMBL/GenBank/DDBJ whole genome shotgun (WGS) entry which is preliminary data.</text>
</comment>
<evidence type="ECO:0000313" key="2">
    <source>
        <dbReference type="Proteomes" id="UP000013984"/>
    </source>
</evidence>
<protein>
    <submittedName>
        <fullName evidence="1">Uncharacterized protein</fullName>
    </submittedName>
</protein>
<dbReference type="AlphaFoldDB" id="R9A2K6"/>